<gene>
    <name evidence="1" type="ORF">M9H77_29715</name>
</gene>
<dbReference type="Proteomes" id="UP001060085">
    <property type="component" value="Linkage Group LG07"/>
</dbReference>
<organism evidence="1 2">
    <name type="scientific">Catharanthus roseus</name>
    <name type="common">Madagascar periwinkle</name>
    <name type="synonym">Vinca rosea</name>
    <dbReference type="NCBI Taxonomy" id="4058"/>
    <lineage>
        <taxon>Eukaryota</taxon>
        <taxon>Viridiplantae</taxon>
        <taxon>Streptophyta</taxon>
        <taxon>Embryophyta</taxon>
        <taxon>Tracheophyta</taxon>
        <taxon>Spermatophyta</taxon>
        <taxon>Magnoliopsida</taxon>
        <taxon>eudicotyledons</taxon>
        <taxon>Gunneridae</taxon>
        <taxon>Pentapetalae</taxon>
        <taxon>asterids</taxon>
        <taxon>lamiids</taxon>
        <taxon>Gentianales</taxon>
        <taxon>Apocynaceae</taxon>
        <taxon>Rauvolfioideae</taxon>
        <taxon>Vinceae</taxon>
        <taxon>Catharanthinae</taxon>
        <taxon>Catharanthus</taxon>
    </lineage>
</organism>
<comment type="caution">
    <text evidence="1">The sequence shown here is derived from an EMBL/GenBank/DDBJ whole genome shotgun (WGS) entry which is preliminary data.</text>
</comment>
<dbReference type="EMBL" id="CM044707">
    <property type="protein sequence ID" value="KAI5652528.1"/>
    <property type="molecule type" value="Genomic_DNA"/>
</dbReference>
<keyword evidence="2" id="KW-1185">Reference proteome</keyword>
<accession>A0ACB9ZV85</accession>
<proteinExistence type="predicted"/>
<evidence type="ECO:0000313" key="2">
    <source>
        <dbReference type="Proteomes" id="UP001060085"/>
    </source>
</evidence>
<reference evidence="2" key="1">
    <citation type="journal article" date="2023" name="Nat. Plants">
        <title>Single-cell RNA sequencing provides a high-resolution roadmap for understanding the multicellular compartmentation of specialized metabolism.</title>
        <authorList>
            <person name="Sun S."/>
            <person name="Shen X."/>
            <person name="Li Y."/>
            <person name="Li Y."/>
            <person name="Wang S."/>
            <person name="Li R."/>
            <person name="Zhang H."/>
            <person name="Shen G."/>
            <person name="Guo B."/>
            <person name="Wei J."/>
            <person name="Xu J."/>
            <person name="St-Pierre B."/>
            <person name="Chen S."/>
            <person name="Sun C."/>
        </authorList>
    </citation>
    <scope>NUCLEOTIDE SEQUENCE [LARGE SCALE GENOMIC DNA]</scope>
</reference>
<name>A0ACB9ZV85_CATRO</name>
<evidence type="ECO:0000313" key="1">
    <source>
        <dbReference type="EMBL" id="KAI5652528.1"/>
    </source>
</evidence>
<protein>
    <submittedName>
        <fullName evidence="1">Uncharacterized protein</fullName>
    </submittedName>
</protein>
<sequence>MWIIAPGLLSGTKFVERLYVSESIRGLNCTWLVPPVLGPLSMTWTKLHHALRWDGRLVKSHEWLKTEVGLRVDLIGEYDGYGTEHSYGVWLVLTTGSQNLVPMTLLWVLNSIRGARLLHGMNF</sequence>